<dbReference type="InterPro" id="IPR036052">
    <property type="entry name" value="TrpB-like_PALP_sf"/>
</dbReference>
<dbReference type="EMBL" id="MTKQ01000438">
    <property type="protein sequence ID" value="RWX42789.1"/>
    <property type="molecule type" value="Genomic_DNA"/>
</dbReference>
<dbReference type="SUPFAM" id="SSF53686">
    <property type="entry name" value="Tryptophan synthase beta subunit-like PLP-dependent enzymes"/>
    <property type="match status" value="1"/>
</dbReference>
<reference evidence="3 4" key="1">
    <citation type="submission" date="2017-01" db="EMBL/GenBank/DDBJ databases">
        <title>The cable genome- insights into the physiology and evolution of filamentous bacteria capable of sulfide oxidation via long distance electron transfer.</title>
        <authorList>
            <person name="Schreiber L."/>
            <person name="Bjerg J.T."/>
            <person name="Boggild A."/>
            <person name="Van De Vossenberg J."/>
            <person name="Meysman F."/>
            <person name="Nielsen L.P."/>
            <person name="Schramm A."/>
            <person name="Kjeldsen K.U."/>
        </authorList>
    </citation>
    <scope>NUCLEOTIDE SEQUENCE [LARGE SCALE GENOMIC DNA]</scope>
    <source>
        <strain evidence="3">A2</strain>
    </source>
</reference>
<evidence type="ECO:0000256" key="1">
    <source>
        <dbReference type="ARBA" id="ARBA00001933"/>
    </source>
</evidence>
<dbReference type="GO" id="GO:0005737">
    <property type="term" value="C:cytoplasm"/>
    <property type="evidence" value="ECO:0007669"/>
    <property type="project" value="TreeGrafter"/>
</dbReference>
<gene>
    <name evidence="3" type="ORF">VT99_14382</name>
</gene>
<dbReference type="PANTHER" id="PTHR48077">
    <property type="entry name" value="TRYPTOPHAN SYNTHASE-RELATED"/>
    <property type="match status" value="1"/>
</dbReference>
<dbReference type="Proteomes" id="UP000286862">
    <property type="component" value="Unassembled WGS sequence"/>
</dbReference>
<accession>A0A3S3SHJ5</accession>
<proteinExistence type="predicted"/>
<comment type="caution">
    <text evidence="3">The sequence shown here is derived from an EMBL/GenBank/DDBJ whole genome shotgun (WGS) entry which is preliminary data.</text>
</comment>
<dbReference type="AlphaFoldDB" id="A0A3S3SHJ5"/>
<dbReference type="GO" id="GO:0004834">
    <property type="term" value="F:tryptophan synthase activity"/>
    <property type="evidence" value="ECO:0007669"/>
    <property type="project" value="UniProtKB-EC"/>
</dbReference>
<sequence length="98" mass="11034">SPILADLGEKGRVRFEAATDTEVLEALQLTMRREGIIPALESSHAFVQAIKEVPTMSREQAIIINMSGRGDKDIFTIAHAFDDPSWKEFIISRAEEYR</sequence>
<protein>
    <submittedName>
        <fullName evidence="3">Tryptophan synthase beta chain</fullName>
        <ecNumber evidence="3">4.2.1.20</ecNumber>
    </submittedName>
</protein>
<feature type="non-terminal residue" evidence="3">
    <location>
        <position position="1"/>
    </location>
</feature>
<evidence type="ECO:0000313" key="4">
    <source>
        <dbReference type="Proteomes" id="UP000286862"/>
    </source>
</evidence>
<name>A0A3S3SHJ5_9BACT</name>
<comment type="cofactor">
    <cofactor evidence="1">
        <name>pyridoxal 5'-phosphate</name>
        <dbReference type="ChEBI" id="CHEBI:597326"/>
    </cofactor>
</comment>
<organism evidence="3 4">
    <name type="scientific">Candidatus Electrothrix marina</name>
    <dbReference type="NCBI Taxonomy" id="1859130"/>
    <lineage>
        <taxon>Bacteria</taxon>
        <taxon>Pseudomonadati</taxon>
        <taxon>Thermodesulfobacteriota</taxon>
        <taxon>Desulfobulbia</taxon>
        <taxon>Desulfobulbales</taxon>
        <taxon>Desulfobulbaceae</taxon>
        <taxon>Candidatus Electrothrix</taxon>
    </lineage>
</organism>
<keyword evidence="3" id="KW-0456">Lyase</keyword>
<dbReference type="PANTHER" id="PTHR48077:SF3">
    <property type="entry name" value="TRYPTOPHAN SYNTHASE"/>
    <property type="match status" value="1"/>
</dbReference>
<dbReference type="InterPro" id="IPR023026">
    <property type="entry name" value="Trp_synth_beta/beta-like"/>
</dbReference>
<keyword evidence="2" id="KW-0663">Pyridoxal phosphate</keyword>
<dbReference type="EC" id="4.2.1.20" evidence="3"/>
<evidence type="ECO:0000313" key="3">
    <source>
        <dbReference type="EMBL" id="RWX42789.1"/>
    </source>
</evidence>
<evidence type="ECO:0000256" key="2">
    <source>
        <dbReference type="ARBA" id="ARBA00022898"/>
    </source>
</evidence>
<dbReference type="Gene3D" id="3.40.50.1100">
    <property type="match status" value="1"/>
</dbReference>